<evidence type="ECO:0000313" key="3">
    <source>
        <dbReference type="EMBL" id="OGG50618.1"/>
    </source>
</evidence>
<proteinExistence type="predicted"/>
<feature type="region of interest" description="Disordered" evidence="1">
    <location>
        <begin position="1"/>
        <end position="21"/>
    </location>
</feature>
<sequence length="209" mass="23078">MLSHEKTKLDSAGFSNGADTAQHHTPLQTAGFAHPRRNVGALGIEPGMKVADFGSGSGIYVLYIAEALANSGHVYAIDVQRDLLQRLRNEAHRRGFKNVEIIWADLERPEASKIADQKLDLVLISNLLFQLEDKATVLKEAWRILKPSGRLAIIDWSESFGGMGPIKQEVVAREKAIELARTCGFGLLREFPAGAHHYGLVFKLVPQQK</sequence>
<dbReference type="InterPro" id="IPR050508">
    <property type="entry name" value="Methyltransf_Superfamily"/>
</dbReference>
<name>A0A1F6CNC1_9BACT</name>
<organism evidence="3 4">
    <name type="scientific">Candidatus Kaiserbacteria bacterium RIFCSPHIGHO2_01_FULL_54_36</name>
    <dbReference type="NCBI Taxonomy" id="1798482"/>
    <lineage>
        <taxon>Bacteria</taxon>
        <taxon>Candidatus Kaiseribacteriota</taxon>
    </lineage>
</organism>
<accession>A0A1F6CNC1</accession>
<evidence type="ECO:0000313" key="4">
    <source>
        <dbReference type="Proteomes" id="UP000178370"/>
    </source>
</evidence>
<dbReference type="Pfam" id="PF13847">
    <property type="entry name" value="Methyltransf_31"/>
    <property type="match status" value="1"/>
</dbReference>
<dbReference type="SUPFAM" id="SSF53335">
    <property type="entry name" value="S-adenosyl-L-methionine-dependent methyltransferases"/>
    <property type="match status" value="1"/>
</dbReference>
<evidence type="ECO:0000259" key="2">
    <source>
        <dbReference type="Pfam" id="PF13847"/>
    </source>
</evidence>
<dbReference type="STRING" id="1798482.A2763_03525"/>
<dbReference type="GO" id="GO:0008168">
    <property type="term" value="F:methyltransferase activity"/>
    <property type="evidence" value="ECO:0007669"/>
    <property type="project" value="TreeGrafter"/>
</dbReference>
<dbReference type="InterPro" id="IPR025714">
    <property type="entry name" value="Methyltranfer_dom"/>
</dbReference>
<dbReference type="AlphaFoldDB" id="A0A1F6CNC1"/>
<dbReference type="PANTHER" id="PTHR42912">
    <property type="entry name" value="METHYLTRANSFERASE"/>
    <property type="match status" value="1"/>
</dbReference>
<dbReference type="EMBL" id="MFKV01000010">
    <property type="protein sequence ID" value="OGG50618.1"/>
    <property type="molecule type" value="Genomic_DNA"/>
</dbReference>
<reference evidence="3 4" key="1">
    <citation type="journal article" date="2016" name="Nat. Commun.">
        <title>Thousands of microbial genomes shed light on interconnected biogeochemical processes in an aquifer system.</title>
        <authorList>
            <person name="Anantharaman K."/>
            <person name="Brown C.T."/>
            <person name="Hug L.A."/>
            <person name="Sharon I."/>
            <person name="Castelle C.J."/>
            <person name="Probst A.J."/>
            <person name="Thomas B.C."/>
            <person name="Singh A."/>
            <person name="Wilkins M.J."/>
            <person name="Karaoz U."/>
            <person name="Brodie E.L."/>
            <person name="Williams K.H."/>
            <person name="Hubbard S.S."/>
            <person name="Banfield J.F."/>
        </authorList>
    </citation>
    <scope>NUCLEOTIDE SEQUENCE [LARGE SCALE GENOMIC DNA]</scope>
</reference>
<comment type="caution">
    <text evidence="3">The sequence shown here is derived from an EMBL/GenBank/DDBJ whole genome shotgun (WGS) entry which is preliminary data.</text>
</comment>
<dbReference type="InterPro" id="IPR029063">
    <property type="entry name" value="SAM-dependent_MTases_sf"/>
</dbReference>
<dbReference type="CDD" id="cd02440">
    <property type="entry name" value="AdoMet_MTases"/>
    <property type="match status" value="1"/>
</dbReference>
<protein>
    <recommendedName>
        <fullName evidence="2">Methyltransferase domain-containing protein</fullName>
    </recommendedName>
</protein>
<evidence type="ECO:0000256" key="1">
    <source>
        <dbReference type="SAM" id="MobiDB-lite"/>
    </source>
</evidence>
<dbReference type="Gene3D" id="3.40.50.150">
    <property type="entry name" value="Vaccinia Virus protein VP39"/>
    <property type="match status" value="1"/>
</dbReference>
<feature type="domain" description="Methyltransferase" evidence="2">
    <location>
        <begin position="45"/>
        <end position="157"/>
    </location>
</feature>
<dbReference type="PANTHER" id="PTHR42912:SF93">
    <property type="entry name" value="N6-ADENOSINE-METHYLTRANSFERASE TMT1A"/>
    <property type="match status" value="1"/>
</dbReference>
<dbReference type="Proteomes" id="UP000178370">
    <property type="component" value="Unassembled WGS sequence"/>
</dbReference>
<gene>
    <name evidence="3" type="ORF">A2763_03525</name>
</gene>